<dbReference type="Proteomes" id="UP000184395">
    <property type="component" value="Unassembled WGS sequence"/>
</dbReference>
<evidence type="ECO:0000313" key="3">
    <source>
        <dbReference type="Proteomes" id="UP000184395"/>
    </source>
</evidence>
<dbReference type="RefSeq" id="WP_073430809.1">
    <property type="nucleotide sequence ID" value="NZ_CADFGY010000016.1"/>
</dbReference>
<evidence type="ECO:0000256" key="1">
    <source>
        <dbReference type="SAM" id="MobiDB-lite"/>
    </source>
</evidence>
<sequence>MKRANRRPGVQLPLILESDPVWCESLLGARRDELIAALADLLLEALGKERNEQAQHDQGGPNEPEDHV</sequence>
<feature type="region of interest" description="Disordered" evidence="1">
    <location>
        <begin position="49"/>
        <end position="68"/>
    </location>
</feature>
<reference evidence="2 3" key="1">
    <citation type="submission" date="2016-11" db="EMBL/GenBank/DDBJ databases">
        <authorList>
            <person name="Jaros S."/>
            <person name="Januszkiewicz K."/>
            <person name="Wedrychowicz H."/>
        </authorList>
    </citation>
    <scope>NUCLEOTIDE SEQUENCE [LARGE SCALE GENOMIC DNA]</scope>
    <source>
        <strain evidence="2 3">LMG 20594</strain>
    </source>
</reference>
<name>A0A1M6TLH6_9BURK</name>
<protein>
    <submittedName>
        <fullName evidence="2">Uncharacterized protein</fullName>
    </submittedName>
</protein>
<dbReference type="STRING" id="169427.SAMN05192548_102811"/>
<proteinExistence type="predicted"/>
<gene>
    <name evidence="2" type="ORF">SAMN05192548_102811</name>
</gene>
<accession>A0A1M6TLH6</accession>
<evidence type="ECO:0000313" key="2">
    <source>
        <dbReference type="EMBL" id="SHK57855.1"/>
    </source>
</evidence>
<organism evidence="2 3">
    <name type="scientific">Paraburkholderia terricola</name>
    <dbReference type="NCBI Taxonomy" id="169427"/>
    <lineage>
        <taxon>Bacteria</taxon>
        <taxon>Pseudomonadati</taxon>
        <taxon>Pseudomonadota</taxon>
        <taxon>Betaproteobacteria</taxon>
        <taxon>Burkholderiales</taxon>
        <taxon>Burkholderiaceae</taxon>
        <taxon>Paraburkholderia</taxon>
    </lineage>
</organism>
<dbReference type="EMBL" id="FRAB01000028">
    <property type="protein sequence ID" value="SHK57855.1"/>
    <property type="molecule type" value="Genomic_DNA"/>
</dbReference>
<dbReference type="AlphaFoldDB" id="A0A1M6TLH6"/>